<evidence type="ECO:0000313" key="1">
    <source>
        <dbReference type="EMBL" id="AUI71324.1"/>
    </source>
</evidence>
<reference evidence="1 2" key="1">
    <citation type="submission" date="2016-12" db="EMBL/GenBank/DDBJ databases">
        <title>The whole genome sequencing and assembly of Lactobacillus alimentarius DSM 20249T strain.</title>
        <authorList>
            <person name="Lee Y.-J."/>
            <person name="Yi H."/>
            <person name="Bahn Y.-S."/>
            <person name="Kim J.F."/>
            <person name="Lee D.-W."/>
        </authorList>
    </citation>
    <scope>NUCLEOTIDE SEQUENCE [LARGE SCALE GENOMIC DNA]</scope>
    <source>
        <strain evidence="1 2">DSM 20249</strain>
    </source>
</reference>
<proteinExistence type="predicted"/>
<evidence type="ECO:0008006" key="3">
    <source>
        <dbReference type="Google" id="ProtNLM"/>
    </source>
</evidence>
<gene>
    <name evidence="1" type="ORF">LA20249_03535</name>
</gene>
<dbReference type="STRING" id="1423720.FC67_GL002203"/>
<evidence type="ECO:0000313" key="2">
    <source>
        <dbReference type="Proteomes" id="UP000234653"/>
    </source>
</evidence>
<organism evidence="1 2">
    <name type="scientific">Companilactobacillus alimentarius DSM 20249</name>
    <dbReference type="NCBI Taxonomy" id="1423720"/>
    <lineage>
        <taxon>Bacteria</taxon>
        <taxon>Bacillati</taxon>
        <taxon>Bacillota</taxon>
        <taxon>Bacilli</taxon>
        <taxon>Lactobacillales</taxon>
        <taxon>Lactobacillaceae</taxon>
        <taxon>Companilactobacillus</taxon>
    </lineage>
</organism>
<dbReference type="EMBL" id="CP018867">
    <property type="protein sequence ID" value="AUI71324.1"/>
    <property type="molecule type" value="Genomic_DNA"/>
</dbReference>
<keyword evidence="2" id="KW-1185">Reference proteome</keyword>
<dbReference type="RefSeq" id="WP_057740329.1">
    <property type="nucleotide sequence ID" value="NZ_AZDQ01000045.1"/>
</dbReference>
<accession>A0A2K9HFI7</accession>
<dbReference type="Proteomes" id="UP000234653">
    <property type="component" value="Chromosome"/>
</dbReference>
<protein>
    <recommendedName>
        <fullName evidence="3">Antibiotic biosynthesis monooxygenase</fullName>
    </recommendedName>
</protein>
<dbReference type="InterPro" id="IPR011008">
    <property type="entry name" value="Dimeric_a/b-barrel"/>
</dbReference>
<dbReference type="AlphaFoldDB" id="A0A2K9HFI7"/>
<name>A0A2K9HFI7_9LACO</name>
<sequence>MTDGLIFRMYKLVIEPKDRQAFVEEGENNFTVSHKNEPGTLLMYATHSDEVGAVNYVFELYLNKKSYRIHADSSQFKRYGKLAQKIIKKKELFELEPILLSSPKNLEIVGKNPYSIRMTKLKVEDSQIDLLLRQTKGELTAFHLAKLDNYWLILEVSDDSQLYRDWTSFGQVINRKDLKLDTLVNQAKIDYLAESK</sequence>
<dbReference type="SUPFAM" id="SSF54909">
    <property type="entry name" value="Dimeric alpha+beta barrel"/>
    <property type="match status" value="1"/>
</dbReference>
<dbReference type="OrthoDB" id="9812754at2"/>
<dbReference type="KEGG" id="lali:LA20249_03535"/>
<dbReference type="Gene3D" id="3.30.70.100">
    <property type="match status" value="1"/>
</dbReference>